<dbReference type="RefSeq" id="WP_148597732.1">
    <property type="nucleotide sequence ID" value="NZ_CP042997.1"/>
</dbReference>
<dbReference type="InterPro" id="IPR013780">
    <property type="entry name" value="Glyco_hydro_b"/>
</dbReference>
<dbReference type="InterPro" id="IPR004193">
    <property type="entry name" value="Glyco_hydro_13_N"/>
</dbReference>
<dbReference type="CDD" id="cd11325">
    <property type="entry name" value="AmyAc_GTHase"/>
    <property type="match status" value="1"/>
</dbReference>
<keyword evidence="10" id="KW-1185">Reference proteome</keyword>
<comment type="function">
    <text evidence="2">Catalyzes the formation of the alpha-1,6-glucosidic linkages in glycogen by scission of a 1,4-alpha-linked oligosaccharide from growing alpha-1,4-glucan chains and the subsequent attachment of the oligosaccharide to the alpha-1,6 position.</text>
</comment>
<dbReference type="InterPro" id="IPR044143">
    <property type="entry name" value="GlgB_N_E_set_prok"/>
</dbReference>
<gene>
    <name evidence="9" type="primary">glgB_3</name>
    <name evidence="9" type="ORF">OJF2_68720</name>
</gene>
<dbReference type="PIRSF" id="PIRSF000463">
    <property type="entry name" value="GlgB"/>
    <property type="match status" value="1"/>
</dbReference>
<accession>A0A5B9WDC6</accession>
<dbReference type="SUPFAM" id="SSF51011">
    <property type="entry name" value="Glycosyl hydrolase domain"/>
    <property type="match status" value="1"/>
</dbReference>
<dbReference type="InterPro" id="IPR006047">
    <property type="entry name" value="GH13_cat_dom"/>
</dbReference>
<organism evidence="9 10">
    <name type="scientific">Aquisphaera giovannonii</name>
    <dbReference type="NCBI Taxonomy" id="406548"/>
    <lineage>
        <taxon>Bacteria</taxon>
        <taxon>Pseudomonadati</taxon>
        <taxon>Planctomycetota</taxon>
        <taxon>Planctomycetia</taxon>
        <taxon>Isosphaerales</taxon>
        <taxon>Isosphaeraceae</taxon>
        <taxon>Aquisphaera</taxon>
    </lineage>
</organism>
<feature type="active site" description="Proton donor" evidence="7">
    <location>
        <position position="358"/>
    </location>
</feature>
<dbReference type="Pfam" id="PF02922">
    <property type="entry name" value="CBM_48"/>
    <property type="match status" value="1"/>
</dbReference>
<protein>
    <recommendedName>
        <fullName evidence="4">1,4-alpha-glucan branching enzyme</fullName>
        <ecNumber evidence="4">2.4.1.18</ecNumber>
    </recommendedName>
</protein>
<evidence type="ECO:0000256" key="4">
    <source>
        <dbReference type="ARBA" id="ARBA00012541"/>
    </source>
</evidence>
<dbReference type="EC" id="2.4.1.18" evidence="4"/>
<evidence type="ECO:0000256" key="7">
    <source>
        <dbReference type="PIRSR" id="PIRSR000463-1"/>
    </source>
</evidence>
<dbReference type="Gene3D" id="3.20.20.80">
    <property type="entry name" value="Glycosidases"/>
    <property type="match status" value="1"/>
</dbReference>
<dbReference type="GO" id="GO:0003844">
    <property type="term" value="F:1,4-alpha-glucan branching enzyme activity"/>
    <property type="evidence" value="ECO:0007669"/>
    <property type="project" value="UniProtKB-EC"/>
</dbReference>
<comment type="catalytic activity">
    <reaction evidence="1">
        <text>Transfers a segment of a (1-&gt;4)-alpha-D-glucan chain to a primary hydroxy group in a similar glucan chain.</text>
        <dbReference type="EC" id="2.4.1.18"/>
    </reaction>
</comment>
<keyword evidence="9" id="KW-0328">Glycosyltransferase</keyword>
<dbReference type="SUPFAM" id="SSF51445">
    <property type="entry name" value="(Trans)glycosidases"/>
    <property type="match status" value="1"/>
</dbReference>
<name>A0A5B9WDC6_9BACT</name>
<dbReference type="SMART" id="SM00642">
    <property type="entry name" value="Aamy"/>
    <property type="match status" value="1"/>
</dbReference>
<dbReference type="Gene3D" id="2.60.40.1180">
    <property type="entry name" value="Golgi alpha-mannosidase II"/>
    <property type="match status" value="1"/>
</dbReference>
<dbReference type="Proteomes" id="UP000324233">
    <property type="component" value="Chromosome"/>
</dbReference>
<evidence type="ECO:0000256" key="6">
    <source>
        <dbReference type="ARBA" id="ARBA00023277"/>
    </source>
</evidence>
<evidence type="ECO:0000256" key="2">
    <source>
        <dbReference type="ARBA" id="ARBA00002953"/>
    </source>
</evidence>
<feature type="domain" description="Glycosyl hydrolase family 13 catalytic" evidence="8">
    <location>
        <begin position="128"/>
        <end position="525"/>
    </location>
</feature>
<dbReference type="InterPro" id="IPR017853">
    <property type="entry name" value="GH"/>
</dbReference>
<evidence type="ECO:0000313" key="10">
    <source>
        <dbReference type="Proteomes" id="UP000324233"/>
    </source>
</evidence>
<evidence type="ECO:0000256" key="3">
    <source>
        <dbReference type="ARBA" id="ARBA00009000"/>
    </source>
</evidence>
<keyword evidence="6" id="KW-0119">Carbohydrate metabolism</keyword>
<evidence type="ECO:0000313" key="9">
    <source>
        <dbReference type="EMBL" id="QEH38274.1"/>
    </source>
</evidence>
<dbReference type="KEGG" id="agv:OJF2_68720"/>
<dbReference type="InterPro" id="IPR037439">
    <property type="entry name" value="Branching_enzy"/>
</dbReference>
<evidence type="ECO:0000256" key="1">
    <source>
        <dbReference type="ARBA" id="ARBA00000826"/>
    </source>
</evidence>
<dbReference type="EMBL" id="CP042997">
    <property type="protein sequence ID" value="QEH38274.1"/>
    <property type="molecule type" value="Genomic_DNA"/>
</dbReference>
<dbReference type="PANTHER" id="PTHR43651">
    <property type="entry name" value="1,4-ALPHA-GLUCAN-BRANCHING ENZYME"/>
    <property type="match status" value="1"/>
</dbReference>
<comment type="similarity">
    <text evidence="3">Belongs to the glycosyl hydrolase 13 family. GlgB subfamily.</text>
</comment>
<evidence type="ECO:0000256" key="5">
    <source>
        <dbReference type="ARBA" id="ARBA00022679"/>
    </source>
</evidence>
<dbReference type="GO" id="GO:0004553">
    <property type="term" value="F:hydrolase activity, hydrolyzing O-glycosyl compounds"/>
    <property type="evidence" value="ECO:0007669"/>
    <property type="project" value="InterPro"/>
</dbReference>
<sequence>MPASLDHVTPATPMGATLIADGATFRVWAPKALEVYVLGDFNGRVADDSSLLTEDEAGHWRGFFPGARDRHRYIFHIVGTGSTGRKRDPYARELETPFPGECVIRKPDFPWHDTGFVTPQFHNFVIYQLHVGTFYTPNRPRKNGTFLDVARKIPHLAGLGVTVLQLLPIQEFMTTFSLGYNGTDYYSPEMDFAVEDGDLAPYLDEANRLLDDRGLARYRAQDLRGEMNQLKALIDLCHVHGLAVILDVVYNHAGGSFGDESLLFFDRQPESGGKKANSLYFNGKDHAGGEVFDFGKPEVRDFLIRNAKFFLDEYRVDGFRYDQVSVIDHDGAPDGWRFCQDLTSTLRFLRPSAINHAEYWNVNPWVVKPVPEGAGFDTTLTDGLRNAIRDVIGNAAQPDERPLNMTALAGSMWPDGFPQSWQFVQGPENHDLVLQGRQQRVARLGDFNDPRSWYGRSRARVATGISLTAPGIPMLFMGQEFLEDKQWSDNVDDFPFLLLHWAGVEGGDKQMLDHIRFTRELIGLRWRQPALRGQGFRPVHMHDQNRVLAFHRWVPGEGHDVLVVVHLSTFNRFDYRIGFPGGEWREVFNSDVYENWVNPNVVGNGGRVLADGIPMHGFDSSASLALPANSILVFARG</sequence>
<dbReference type="InterPro" id="IPR014756">
    <property type="entry name" value="Ig_E-set"/>
</dbReference>
<feature type="active site" description="Nucleophile" evidence="7">
    <location>
        <position position="322"/>
    </location>
</feature>
<dbReference type="AlphaFoldDB" id="A0A5B9WDC6"/>
<dbReference type="SUPFAM" id="SSF81296">
    <property type="entry name" value="E set domains"/>
    <property type="match status" value="1"/>
</dbReference>
<dbReference type="Pfam" id="PF02806">
    <property type="entry name" value="Alpha-amylase_C"/>
    <property type="match status" value="1"/>
</dbReference>
<dbReference type="GO" id="GO:0043169">
    <property type="term" value="F:cation binding"/>
    <property type="evidence" value="ECO:0007669"/>
    <property type="project" value="InterPro"/>
</dbReference>
<reference evidence="9 10" key="1">
    <citation type="submission" date="2019-08" db="EMBL/GenBank/DDBJ databases">
        <title>Deep-cultivation of Planctomycetes and their phenomic and genomic characterization uncovers novel biology.</title>
        <authorList>
            <person name="Wiegand S."/>
            <person name="Jogler M."/>
            <person name="Boedeker C."/>
            <person name="Pinto D."/>
            <person name="Vollmers J."/>
            <person name="Rivas-Marin E."/>
            <person name="Kohn T."/>
            <person name="Peeters S.H."/>
            <person name="Heuer A."/>
            <person name="Rast P."/>
            <person name="Oberbeckmann S."/>
            <person name="Bunk B."/>
            <person name="Jeske O."/>
            <person name="Meyerdierks A."/>
            <person name="Storesund J.E."/>
            <person name="Kallscheuer N."/>
            <person name="Luecker S."/>
            <person name="Lage O.M."/>
            <person name="Pohl T."/>
            <person name="Merkel B.J."/>
            <person name="Hornburger P."/>
            <person name="Mueller R.-W."/>
            <person name="Bruemmer F."/>
            <person name="Labrenz M."/>
            <person name="Spormann A.M."/>
            <person name="Op den Camp H."/>
            <person name="Overmann J."/>
            <person name="Amann R."/>
            <person name="Jetten M.S.M."/>
            <person name="Mascher T."/>
            <person name="Medema M.H."/>
            <person name="Devos D.P."/>
            <person name="Kaster A.-K."/>
            <person name="Ovreas L."/>
            <person name="Rohde M."/>
            <person name="Galperin M.Y."/>
            <person name="Jogler C."/>
        </authorList>
    </citation>
    <scope>NUCLEOTIDE SEQUENCE [LARGE SCALE GENOMIC DNA]</scope>
    <source>
        <strain evidence="9 10">OJF2</strain>
    </source>
</reference>
<dbReference type="GO" id="GO:0005978">
    <property type="term" value="P:glycogen biosynthetic process"/>
    <property type="evidence" value="ECO:0007669"/>
    <property type="project" value="InterPro"/>
</dbReference>
<evidence type="ECO:0000259" key="8">
    <source>
        <dbReference type="SMART" id="SM00642"/>
    </source>
</evidence>
<dbReference type="InterPro" id="IPR013783">
    <property type="entry name" value="Ig-like_fold"/>
</dbReference>
<dbReference type="Gene3D" id="2.60.40.10">
    <property type="entry name" value="Immunoglobulins"/>
    <property type="match status" value="1"/>
</dbReference>
<dbReference type="InterPro" id="IPR006048">
    <property type="entry name" value="A-amylase/branching_C"/>
</dbReference>
<dbReference type="OrthoDB" id="226102at2"/>
<proteinExistence type="inferred from homology"/>
<dbReference type="CDD" id="cd02855">
    <property type="entry name" value="E_set_GBE_prok_N"/>
    <property type="match status" value="1"/>
</dbReference>
<keyword evidence="5 9" id="KW-0808">Transferase</keyword>